<evidence type="ECO:0000259" key="3">
    <source>
        <dbReference type="Pfam" id="PF22932"/>
    </source>
</evidence>
<feature type="domain" description="DUF569" evidence="2">
    <location>
        <begin position="1"/>
        <end position="143"/>
    </location>
</feature>
<dbReference type="Pfam" id="PF22932">
    <property type="entry name" value="Ubiq_DUF_assoc"/>
    <property type="match status" value="1"/>
</dbReference>
<comment type="caution">
    <text evidence="4">The sequence shown here is derived from an EMBL/GenBank/DDBJ whole genome shotgun (WGS) entry which is preliminary data.</text>
</comment>
<dbReference type="InterPro" id="IPR007679">
    <property type="entry name" value="DUF569"/>
</dbReference>
<keyword evidence="5" id="KW-1185">Reference proteome</keyword>
<evidence type="ECO:0000259" key="2">
    <source>
        <dbReference type="Pfam" id="PF04601"/>
    </source>
</evidence>
<name>A0AAV3R6Z3_LITER</name>
<evidence type="ECO:0000313" key="4">
    <source>
        <dbReference type="EMBL" id="GAA0171639.1"/>
    </source>
</evidence>
<dbReference type="SUPFAM" id="SSF50405">
    <property type="entry name" value="Actin-crosslinking proteins"/>
    <property type="match status" value="2"/>
</dbReference>
<evidence type="ECO:0008006" key="6">
    <source>
        <dbReference type="Google" id="ProtNLM"/>
    </source>
</evidence>
<dbReference type="EMBL" id="BAABME010007760">
    <property type="protein sequence ID" value="GAA0171639.1"/>
    <property type="molecule type" value="Genomic_DNA"/>
</dbReference>
<protein>
    <recommendedName>
        <fullName evidence="6">Actin cross-linking</fullName>
    </recommendedName>
</protein>
<dbReference type="InterPro" id="IPR008999">
    <property type="entry name" value="Actin-crosslinking"/>
</dbReference>
<reference evidence="4 5" key="1">
    <citation type="submission" date="2024-01" db="EMBL/GenBank/DDBJ databases">
        <title>The complete chloroplast genome sequence of Lithospermum erythrorhizon: insights into the phylogenetic relationship among Boraginaceae species and the maternal lineages of purple gromwells.</title>
        <authorList>
            <person name="Okada T."/>
            <person name="Watanabe K."/>
        </authorList>
    </citation>
    <scope>NUCLEOTIDE SEQUENCE [LARGE SCALE GENOMIC DNA]</scope>
</reference>
<feature type="domain" description="DUF569" evidence="2">
    <location>
        <begin position="206"/>
        <end position="347"/>
    </location>
</feature>
<feature type="domain" description="DUF569" evidence="3">
    <location>
        <begin position="412"/>
        <end position="488"/>
    </location>
</feature>
<dbReference type="CDD" id="cd23340">
    <property type="entry name" value="beta-trefoil_FSCN_ACP-like"/>
    <property type="match status" value="2"/>
</dbReference>
<proteinExistence type="predicted"/>
<evidence type="ECO:0000313" key="5">
    <source>
        <dbReference type="Proteomes" id="UP001454036"/>
    </source>
</evidence>
<gene>
    <name evidence="4" type="ORF">LIER_25623</name>
</gene>
<dbReference type="Proteomes" id="UP001454036">
    <property type="component" value="Unassembled WGS sequence"/>
</dbReference>
<dbReference type="FunFam" id="2.80.10.50:FF:000067">
    <property type="entry name" value="BnaC05g19630D protein"/>
    <property type="match status" value="2"/>
</dbReference>
<accession>A0AAV3R6Z3</accession>
<dbReference type="InterPro" id="IPR054726">
    <property type="entry name" value="Ubiq_DUF569-assoc"/>
</dbReference>
<sequence>MEVFTKTKVVKLKSHLDKYLIADDDQENTRQSRTGSTQKARWIIEQVEENNQVIRIRSCHGKYLTASHEAFLLGMTGKKVMQTMPENMMDSRILWQPIKDGFLVRLKNVWGTYLRGNGGTIPWRNTVTHDTYFNASTYNWTLWDVEAIQITENDLLNEYLSMVSSFSSVSGELSGLDIGSPVSDRSTMQSPKVYRNQNSFFSRSAMEVFQNAKTVRLRSTHNKYLTAEANQESVKQDKDGSSKNSKWTVEIVPNSDNIIRLKSCYNKYLTASNQPFFMGMTGKRVLQTVPKKVDSSVEWEPIREGWKVKLRTRYGQFLRGNGGLPPWRNTVTFDIPYRTATKHWVYWDVDVVEIAIQPPAPLLLTYYTPQSDSLASESSSGSTSSSKSTSFSRQESNASMADLGSPRNEDEGRVIYYHVADNLGEYDEEEEELSIIFKGNDVGELKMKLEEIVLLDDVVVCTKSPLNGKLYPLQLQLPPDNLSMHVVLVPSSSNGAIGF</sequence>
<organism evidence="4 5">
    <name type="scientific">Lithospermum erythrorhizon</name>
    <name type="common">Purple gromwell</name>
    <name type="synonym">Lithospermum officinale var. erythrorhizon</name>
    <dbReference type="NCBI Taxonomy" id="34254"/>
    <lineage>
        <taxon>Eukaryota</taxon>
        <taxon>Viridiplantae</taxon>
        <taxon>Streptophyta</taxon>
        <taxon>Embryophyta</taxon>
        <taxon>Tracheophyta</taxon>
        <taxon>Spermatophyta</taxon>
        <taxon>Magnoliopsida</taxon>
        <taxon>eudicotyledons</taxon>
        <taxon>Gunneridae</taxon>
        <taxon>Pentapetalae</taxon>
        <taxon>asterids</taxon>
        <taxon>lamiids</taxon>
        <taxon>Boraginales</taxon>
        <taxon>Boraginaceae</taxon>
        <taxon>Boraginoideae</taxon>
        <taxon>Lithospermeae</taxon>
        <taxon>Lithospermum</taxon>
    </lineage>
</organism>
<dbReference type="Pfam" id="PF04601">
    <property type="entry name" value="DUF569"/>
    <property type="match status" value="2"/>
</dbReference>
<dbReference type="PANTHER" id="PTHR31205:SF69">
    <property type="entry name" value="ACTIN CROSS-LINKING PROTEIN (DUF569)"/>
    <property type="match status" value="1"/>
</dbReference>
<dbReference type="AlphaFoldDB" id="A0AAV3R6Z3"/>
<evidence type="ECO:0000256" key="1">
    <source>
        <dbReference type="SAM" id="MobiDB-lite"/>
    </source>
</evidence>
<dbReference type="PANTHER" id="PTHR31205">
    <property type="entry name" value="ACTIN CROSS-LINKING PROTEIN (DUF569)"/>
    <property type="match status" value="1"/>
</dbReference>
<dbReference type="Gene3D" id="2.80.10.50">
    <property type="match status" value="2"/>
</dbReference>
<feature type="region of interest" description="Disordered" evidence="1">
    <location>
        <begin position="374"/>
        <end position="407"/>
    </location>
</feature>
<feature type="compositionally biased region" description="Low complexity" evidence="1">
    <location>
        <begin position="374"/>
        <end position="396"/>
    </location>
</feature>